<feature type="region of interest" description="Disordered" evidence="1">
    <location>
        <begin position="1"/>
        <end position="35"/>
    </location>
</feature>
<evidence type="ECO:0000313" key="3">
    <source>
        <dbReference type="Proteomes" id="UP000030763"/>
    </source>
</evidence>
<name>U6M833_EIMMA</name>
<sequence length="81" mass="8512">MPSKGKVELSKRRGGPALKAKENAAAKSSRSKVSDKVRSARVIKRLALGPLRAPRFSHGVLEVEASMDPLGAPQGAHGALE</sequence>
<keyword evidence="3" id="KW-1185">Reference proteome</keyword>
<dbReference type="GeneID" id="25336992"/>
<evidence type="ECO:0000256" key="1">
    <source>
        <dbReference type="SAM" id="MobiDB-lite"/>
    </source>
</evidence>
<dbReference type="Proteomes" id="UP000030763">
    <property type="component" value="Unassembled WGS sequence"/>
</dbReference>
<gene>
    <name evidence="2" type="ORF">EMWEY_00030060</name>
</gene>
<accession>U6M833</accession>
<feature type="compositionally biased region" description="Basic and acidic residues" evidence="1">
    <location>
        <begin position="1"/>
        <end position="11"/>
    </location>
</feature>
<dbReference type="EMBL" id="HG721839">
    <property type="protein sequence ID" value="CDJ60377.1"/>
    <property type="molecule type" value="Genomic_DNA"/>
</dbReference>
<proteinExistence type="predicted"/>
<reference evidence="2" key="2">
    <citation type="submission" date="2013-10" db="EMBL/GenBank/DDBJ databases">
        <authorList>
            <person name="Aslett M."/>
        </authorList>
    </citation>
    <scope>NUCLEOTIDE SEQUENCE [LARGE SCALE GENOMIC DNA]</scope>
    <source>
        <strain evidence="2">Weybridge</strain>
    </source>
</reference>
<dbReference type="VEuPathDB" id="ToxoDB:EMWEY_00030060"/>
<dbReference type="AlphaFoldDB" id="U6M833"/>
<organism evidence="2 3">
    <name type="scientific">Eimeria maxima</name>
    <name type="common">Coccidian parasite</name>
    <dbReference type="NCBI Taxonomy" id="5804"/>
    <lineage>
        <taxon>Eukaryota</taxon>
        <taxon>Sar</taxon>
        <taxon>Alveolata</taxon>
        <taxon>Apicomplexa</taxon>
        <taxon>Conoidasida</taxon>
        <taxon>Coccidia</taxon>
        <taxon>Eucoccidiorida</taxon>
        <taxon>Eimeriorina</taxon>
        <taxon>Eimeriidae</taxon>
        <taxon>Eimeria</taxon>
    </lineage>
</organism>
<reference evidence="2" key="1">
    <citation type="submission" date="2013-10" db="EMBL/GenBank/DDBJ databases">
        <title>Genomic analysis of the causative agents of coccidiosis in chickens.</title>
        <authorList>
            <person name="Reid A.J."/>
            <person name="Blake D."/>
            <person name="Billington K."/>
            <person name="Browne H."/>
            <person name="Dunn M."/>
            <person name="Hung S."/>
            <person name="Kawahara F."/>
            <person name="Miranda-Saavedra D."/>
            <person name="Mourier T."/>
            <person name="Nagra H."/>
            <person name="Otto T.D."/>
            <person name="Rawlings N."/>
            <person name="Sanchez A."/>
            <person name="Sanders M."/>
            <person name="Subramaniam C."/>
            <person name="Tay Y."/>
            <person name="Dear P."/>
            <person name="Doerig C."/>
            <person name="Gruber A."/>
            <person name="Parkinson J."/>
            <person name="Shirley M."/>
            <person name="Wan K.L."/>
            <person name="Berriman M."/>
            <person name="Tomley F."/>
            <person name="Pain A."/>
        </authorList>
    </citation>
    <scope>NUCLEOTIDE SEQUENCE [LARGE SCALE GENOMIC DNA]</scope>
    <source>
        <strain evidence="2">Weybridge</strain>
    </source>
</reference>
<dbReference type="RefSeq" id="XP_013337027.1">
    <property type="nucleotide sequence ID" value="XM_013481573.1"/>
</dbReference>
<protein>
    <submittedName>
        <fullName evidence="2">Uncharacterized protein</fullName>
    </submittedName>
</protein>
<evidence type="ECO:0000313" key="2">
    <source>
        <dbReference type="EMBL" id="CDJ60377.1"/>
    </source>
</evidence>